<protein>
    <submittedName>
        <fullName evidence="1">Uncharacterized protein</fullName>
    </submittedName>
</protein>
<dbReference type="Proteomes" id="UP000199452">
    <property type="component" value="Unassembled WGS sequence"/>
</dbReference>
<gene>
    <name evidence="1" type="ORF">SAMN05216323_11722</name>
</gene>
<dbReference type="AlphaFoldDB" id="A0A1G6UEZ7"/>
<sequence>MYLPLKVVYPLGWITYFSNESNIKMPTVDGFEIIQDEKGQYIIATREDFTQSKEDFFAMKEKLIDGMKVLKNTCKEYTELQNPA</sequence>
<name>A0A1G6UEZ7_9BACT</name>
<keyword evidence="2" id="KW-1185">Reference proteome</keyword>
<evidence type="ECO:0000313" key="1">
    <source>
        <dbReference type="EMBL" id="SDD39980.1"/>
    </source>
</evidence>
<evidence type="ECO:0000313" key="2">
    <source>
        <dbReference type="Proteomes" id="UP000199452"/>
    </source>
</evidence>
<proteinExistence type="predicted"/>
<accession>A0A1G6UEZ7</accession>
<dbReference type="EMBL" id="FMYP01000172">
    <property type="protein sequence ID" value="SDD39980.1"/>
    <property type="molecule type" value="Genomic_DNA"/>
</dbReference>
<organism evidence="1 2">
    <name type="scientific">Williamwhitmania taraxaci</name>
    <dbReference type="NCBI Taxonomy" id="1640674"/>
    <lineage>
        <taxon>Bacteria</taxon>
        <taxon>Pseudomonadati</taxon>
        <taxon>Bacteroidota</taxon>
        <taxon>Bacteroidia</taxon>
        <taxon>Bacteroidales</taxon>
        <taxon>Williamwhitmaniaceae</taxon>
        <taxon>Williamwhitmania</taxon>
    </lineage>
</organism>
<reference evidence="1 2" key="1">
    <citation type="submission" date="2016-09" db="EMBL/GenBank/DDBJ databases">
        <authorList>
            <person name="Capua I."/>
            <person name="De Benedictis P."/>
            <person name="Joannis T."/>
            <person name="Lombin L.H."/>
            <person name="Cattoli G."/>
        </authorList>
    </citation>
    <scope>NUCLEOTIDE SEQUENCE [LARGE SCALE GENOMIC DNA]</scope>
    <source>
        <strain evidence="1 2">A7P-90m</strain>
    </source>
</reference>
<dbReference type="STRING" id="1640674.SAMN05216323_11722"/>